<feature type="coiled-coil region" evidence="1">
    <location>
        <begin position="188"/>
        <end position="324"/>
    </location>
</feature>
<keyword evidence="1" id="KW-0175">Coiled coil</keyword>
<protein>
    <submittedName>
        <fullName evidence="2">SYCP1 protein</fullName>
    </submittedName>
</protein>
<dbReference type="Pfam" id="PF05483">
    <property type="entry name" value="SCP-1"/>
    <property type="match status" value="1"/>
</dbReference>
<sequence length="707" mass="83458">NTEAMNELFSKLYKEAEKIKQWKLTVESELNQKESKLQENRNIIEAQNKAIQELQASIFENEKLRLKLEDEICENKDLLKETTAARHLCNLLKETCTHFTEKTSKYEQEKEETRQLYEELHSNIERMTVAFEELRVQAENDRLEMNFKLKEEAEKVDKFEKECKLEVSQKEKQISALTIQRDEKDGVIKDIKAQLQESQNKIADLIEAKLHEEEMLKESQVSQEHLRAELEEAKISLQKAEVTQKSLEMEFQTTVKTLIQVTREKEAQEEECKKTKALLAALTEEFETSIANLKSLLQKEKNRLEKHEDESKLLTLELQHKSAELEEMTKLKCDKEAQLEELSETLVNVHFTEKFGERNEEALQIRGFIHVYSKLFLFLLQKEIHDLKVQLTSTAEKEQDYLNQLLTLKTDLEQEALKNEHLTVYLNKLSLEKEQITQEKNGMAAELKKLQERQEAKKRRKYKALKVTSKYLLMIVNLALRNELESLKEKMAKTGEEIKNKLDEREENVRHIMCFVMKICYITCRTESKCKMFMNNLKKQVENKTKCIEELQQENKALKKKITAESKKSSIYEGKVNKLQLEMENMNKQHKEAVDSYQKDIETKNANENKLHEEVEKMRLLYDEATMIQRETDVRCQHKITEMVALMEKHKLEYDKMVEEKDAELKIYKIKQQKQLSSERALENELSCLKSELSSLKEQLKAEIQEK</sequence>
<proteinExistence type="predicted"/>
<feature type="coiled-coil region" evidence="1">
    <location>
        <begin position="679"/>
        <end position="706"/>
    </location>
</feature>
<dbReference type="PANTHER" id="PTHR46918">
    <property type="entry name" value="SYNAPTONEMAL COMPLEX PROTEIN 1"/>
    <property type="match status" value="1"/>
</dbReference>
<accession>A0A7K6LCQ7</accession>
<feature type="coiled-coil region" evidence="1">
    <location>
        <begin position="27"/>
        <end position="137"/>
    </location>
</feature>
<dbReference type="InterPro" id="IPR008827">
    <property type="entry name" value="SYCP1"/>
</dbReference>
<dbReference type="Proteomes" id="UP000534626">
    <property type="component" value="Unassembled WGS sequence"/>
</dbReference>
<dbReference type="GO" id="GO:0000801">
    <property type="term" value="C:central element"/>
    <property type="evidence" value="ECO:0007669"/>
    <property type="project" value="TreeGrafter"/>
</dbReference>
<feature type="non-terminal residue" evidence="2">
    <location>
        <position position="1"/>
    </location>
</feature>
<dbReference type="GO" id="GO:0001673">
    <property type="term" value="C:male germ cell nucleus"/>
    <property type="evidence" value="ECO:0007669"/>
    <property type="project" value="TreeGrafter"/>
</dbReference>
<dbReference type="GO" id="GO:0003690">
    <property type="term" value="F:double-stranded DNA binding"/>
    <property type="evidence" value="ECO:0007669"/>
    <property type="project" value="TreeGrafter"/>
</dbReference>
<dbReference type="GO" id="GO:0051026">
    <property type="term" value="P:chiasma assembly"/>
    <property type="evidence" value="ECO:0007669"/>
    <property type="project" value="TreeGrafter"/>
</dbReference>
<feature type="coiled-coil region" evidence="1">
    <location>
        <begin position="534"/>
        <end position="614"/>
    </location>
</feature>
<dbReference type="PANTHER" id="PTHR46918:SF1">
    <property type="entry name" value="SYNAPTONEMAL COMPLEX PROTEIN 1"/>
    <property type="match status" value="1"/>
</dbReference>
<organism evidence="2 3">
    <name type="scientific">Falcunculus frontatus</name>
    <name type="common">Eastern shriketit</name>
    <dbReference type="NCBI Taxonomy" id="254539"/>
    <lineage>
        <taxon>Eukaryota</taxon>
        <taxon>Metazoa</taxon>
        <taxon>Chordata</taxon>
        <taxon>Craniata</taxon>
        <taxon>Vertebrata</taxon>
        <taxon>Euteleostomi</taxon>
        <taxon>Archelosauria</taxon>
        <taxon>Archosauria</taxon>
        <taxon>Dinosauria</taxon>
        <taxon>Saurischia</taxon>
        <taxon>Theropoda</taxon>
        <taxon>Coelurosauria</taxon>
        <taxon>Aves</taxon>
        <taxon>Neognathae</taxon>
        <taxon>Neoaves</taxon>
        <taxon>Telluraves</taxon>
        <taxon>Australaves</taxon>
        <taxon>Passeriformes</taxon>
        <taxon>Corvoidea</taxon>
        <taxon>Pachycephalidae</taxon>
        <taxon>Falcunculus</taxon>
    </lineage>
</organism>
<keyword evidence="3" id="KW-1185">Reference proteome</keyword>
<dbReference type="GO" id="GO:0000711">
    <property type="term" value="P:meiotic DNA repair synthesis"/>
    <property type="evidence" value="ECO:0007669"/>
    <property type="project" value="TreeGrafter"/>
</dbReference>
<gene>
    <name evidence="2" type="primary">Sycp1</name>
    <name evidence="2" type="ORF">FALFRO_R11921</name>
</gene>
<dbReference type="OrthoDB" id="10064612at2759"/>
<reference evidence="2 3" key="1">
    <citation type="submission" date="2019-09" db="EMBL/GenBank/DDBJ databases">
        <title>Bird 10,000 Genomes (B10K) Project - Family phase.</title>
        <authorList>
            <person name="Zhang G."/>
        </authorList>
    </citation>
    <scope>NUCLEOTIDE SEQUENCE [LARGE SCALE GENOMIC DNA]</scope>
    <source>
        <strain evidence="2">B10K-DU-029-77</strain>
    </source>
</reference>
<dbReference type="EMBL" id="VZRV01006040">
    <property type="protein sequence ID" value="NWW22641.1"/>
    <property type="molecule type" value="Genomic_DNA"/>
</dbReference>
<dbReference type="GO" id="GO:0000802">
    <property type="term" value="C:transverse filament"/>
    <property type="evidence" value="ECO:0007669"/>
    <property type="project" value="TreeGrafter"/>
</dbReference>
<evidence type="ECO:0000313" key="2">
    <source>
        <dbReference type="EMBL" id="NWW22641.1"/>
    </source>
</evidence>
<dbReference type="GO" id="GO:0051878">
    <property type="term" value="P:lateral element assembly"/>
    <property type="evidence" value="ECO:0007669"/>
    <property type="project" value="TreeGrafter"/>
</dbReference>
<feature type="coiled-coil region" evidence="1">
    <location>
        <begin position="395"/>
        <end position="508"/>
    </location>
</feature>
<dbReference type="AlphaFoldDB" id="A0A7K6LCQ7"/>
<evidence type="ECO:0000313" key="3">
    <source>
        <dbReference type="Proteomes" id="UP000534626"/>
    </source>
</evidence>
<feature type="non-terminal residue" evidence="2">
    <location>
        <position position="707"/>
    </location>
</feature>
<evidence type="ECO:0000256" key="1">
    <source>
        <dbReference type="SAM" id="Coils"/>
    </source>
</evidence>
<comment type="caution">
    <text evidence="2">The sequence shown here is derived from an EMBL/GenBank/DDBJ whole genome shotgun (WGS) entry which is preliminary data.</text>
</comment>
<name>A0A7K6LCQ7_9CORV</name>